<dbReference type="AlphaFoldDB" id="A0A1H4UMX2"/>
<dbReference type="RefSeq" id="WP_068740007.1">
    <property type="nucleotide sequence ID" value="NZ_FNSA01000003.1"/>
</dbReference>
<dbReference type="Proteomes" id="UP000182241">
    <property type="component" value="Unassembled WGS sequence"/>
</dbReference>
<evidence type="ECO:0000313" key="2">
    <source>
        <dbReference type="Proteomes" id="UP000182241"/>
    </source>
</evidence>
<dbReference type="OrthoDB" id="9256025at2"/>
<keyword evidence="2" id="KW-1185">Reference proteome</keyword>
<accession>A0A1H4UMX2</accession>
<reference evidence="2" key="1">
    <citation type="submission" date="2016-10" db="EMBL/GenBank/DDBJ databases">
        <authorList>
            <person name="Varghese N."/>
            <person name="Submissions S."/>
        </authorList>
    </citation>
    <scope>NUCLEOTIDE SEQUENCE [LARGE SCALE GENOMIC DNA]</scope>
    <source>
        <strain evidence="2">DSM 44234</strain>
    </source>
</reference>
<sequence length="110" mass="12686">MPRTIESIVDCHRAATDRHARGLPTWDQTIEIKHLLGADEHAAIEVGKAIAQVLRRSRWSSDDSEVAELAEFFDEIEADWEGHYEAPVDRLNALLDELYDRADYARVWIR</sequence>
<evidence type="ECO:0000313" key="1">
    <source>
        <dbReference type="EMBL" id="SEC69940.1"/>
    </source>
</evidence>
<name>A0A1H4UMX2_TSUTY</name>
<dbReference type="STRING" id="57704.SAMN04489793_2953"/>
<organism evidence="1 2">
    <name type="scientific">Tsukamurella tyrosinosolvens</name>
    <dbReference type="NCBI Taxonomy" id="57704"/>
    <lineage>
        <taxon>Bacteria</taxon>
        <taxon>Bacillati</taxon>
        <taxon>Actinomycetota</taxon>
        <taxon>Actinomycetes</taxon>
        <taxon>Mycobacteriales</taxon>
        <taxon>Tsukamurellaceae</taxon>
        <taxon>Tsukamurella</taxon>
    </lineage>
</organism>
<protein>
    <submittedName>
        <fullName evidence="1">Uncharacterized protein</fullName>
    </submittedName>
</protein>
<dbReference type="EMBL" id="FNSA01000003">
    <property type="protein sequence ID" value="SEC69940.1"/>
    <property type="molecule type" value="Genomic_DNA"/>
</dbReference>
<gene>
    <name evidence="1" type="ORF">SAMN04489793_2953</name>
</gene>
<proteinExistence type="predicted"/>